<dbReference type="Proteomes" id="UP000823561">
    <property type="component" value="Chromosome 22"/>
</dbReference>
<keyword evidence="4" id="KW-0812">Transmembrane</keyword>
<dbReference type="GO" id="GO:0004888">
    <property type="term" value="F:transmembrane signaling receptor activity"/>
    <property type="evidence" value="ECO:0007669"/>
    <property type="project" value="TreeGrafter"/>
</dbReference>
<dbReference type="InterPro" id="IPR013783">
    <property type="entry name" value="Ig-like_fold"/>
</dbReference>
<dbReference type="PANTHER" id="PTHR11481:SF60">
    <property type="entry name" value="IG-LIKE DOMAIN-CONTAINING PROTEIN"/>
    <property type="match status" value="1"/>
</dbReference>
<dbReference type="GO" id="GO:0007166">
    <property type="term" value="P:cell surface receptor signaling pathway"/>
    <property type="evidence" value="ECO:0007669"/>
    <property type="project" value="TreeGrafter"/>
</dbReference>
<keyword evidence="4" id="KW-0472">Membrane</keyword>
<evidence type="ECO:0000256" key="4">
    <source>
        <dbReference type="SAM" id="Phobius"/>
    </source>
</evidence>
<feature type="chain" id="PRO_5043551787" description="Ig-like domain-containing protein" evidence="5">
    <location>
        <begin position="25"/>
        <end position="774"/>
    </location>
</feature>
<dbReference type="SUPFAM" id="SSF48726">
    <property type="entry name" value="Immunoglobulin"/>
    <property type="match status" value="2"/>
</dbReference>
<organism evidence="7 8">
    <name type="scientific">Alosa alosa</name>
    <name type="common">allis shad</name>
    <dbReference type="NCBI Taxonomy" id="278164"/>
    <lineage>
        <taxon>Eukaryota</taxon>
        <taxon>Metazoa</taxon>
        <taxon>Chordata</taxon>
        <taxon>Craniata</taxon>
        <taxon>Vertebrata</taxon>
        <taxon>Euteleostomi</taxon>
        <taxon>Actinopterygii</taxon>
        <taxon>Neopterygii</taxon>
        <taxon>Teleostei</taxon>
        <taxon>Clupei</taxon>
        <taxon>Clupeiformes</taxon>
        <taxon>Clupeoidei</taxon>
        <taxon>Clupeidae</taxon>
        <taxon>Alosa</taxon>
    </lineage>
</organism>
<evidence type="ECO:0000256" key="2">
    <source>
        <dbReference type="ARBA" id="ARBA00023157"/>
    </source>
</evidence>
<comment type="caution">
    <text evidence="7">The sequence shown here is derived from an EMBL/GenBank/DDBJ whole genome shotgun (WGS) entry which is preliminary data.</text>
</comment>
<feature type="region of interest" description="Disordered" evidence="3">
    <location>
        <begin position="642"/>
        <end position="774"/>
    </location>
</feature>
<reference evidence="7" key="1">
    <citation type="submission" date="2020-10" db="EMBL/GenBank/DDBJ databases">
        <title>Chromosome-scale genome assembly of the Allis shad, Alosa alosa.</title>
        <authorList>
            <person name="Margot Z."/>
            <person name="Christophe K."/>
            <person name="Cabau C."/>
            <person name="Louis A."/>
            <person name="Berthelot C."/>
            <person name="Parey E."/>
            <person name="Roest Crollius H."/>
            <person name="Montfort J."/>
            <person name="Robinson-Rechavi M."/>
            <person name="Bucao C."/>
            <person name="Bouchez O."/>
            <person name="Gislard M."/>
            <person name="Lluch J."/>
            <person name="Milhes M."/>
            <person name="Lampietro C."/>
            <person name="Lopez Roques C."/>
            <person name="Donnadieu C."/>
            <person name="Braasch I."/>
            <person name="Desvignes T."/>
            <person name="Postlethwait J."/>
            <person name="Bobe J."/>
            <person name="Guiguen Y."/>
        </authorList>
    </citation>
    <scope>NUCLEOTIDE SEQUENCE</scope>
    <source>
        <strain evidence="7">M-15738</strain>
        <tissue evidence="7">Blood</tissue>
    </source>
</reference>
<keyword evidence="2" id="KW-1015">Disulfide bond</keyword>
<dbReference type="InterPro" id="IPR036179">
    <property type="entry name" value="Ig-like_dom_sf"/>
</dbReference>
<dbReference type="Pfam" id="PF13927">
    <property type="entry name" value="Ig_3"/>
    <property type="match status" value="1"/>
</dbReference>
<evidence type="ECO:0000313" key="7">
    <source>
        <dbReference type="EMBL" id="KAG5263122.1"/>
    </source>
</evidence>
<feature type="domain" description="Ig-like" evidence="6">
    <location>
        <begin position="33"/>
        <end position="125"/>
    </location>
</feature>
<feature type="transmembrane region" description="Helical" evidence="4">
    <location>
        <begin position="605"/>
        <end position="631"/>
    </location>
</feature>
<dbReference type="InterPro" id="IPR050488">
    <property type="entry name" value="Ig_Fc_receptor"/>
</dbReference>
<name>A0AAV6FPU4_9TELE</name>
<evidence type="ECO:0000256" key="5">
    <source>
        <dbReference type="SAM" id="SignalP"/>
    </source>
</evidence>
<evidence type="ECO:0000256" key="1">
    <source>
        <dbReference type="ARBA" id="ARBA00022729"/>
    </source>
</evidence>
<evidence type="ECO:0000259" key="6">
    <source>
        <dbReference type="PROSITE" id="PS50835"/>
    </source>
</evidence>
<keyword evidence="1 5" id="KW-0732">Signal</keyword>
<dbReference type="AlphaFoldDB" id="A0AAV6FPU4"/>
<dbReference type="InterPro" id="IPR007110">
    <property type="entry name" value="Ig-like_dom"/>
</dbReference>
<dbReference type="PROSITE" id="PS50835">
    <property type="entry name" value="IG_LIKE"/>
    <property type="match status" value="3"/>
</dbReference>
<feature type="compositionally biased region" description="Low complexity" evidence="3">
    <location>
        <begin position="685"/>
        <end position="696"/>
    </location>
</feature>
<evidence type="ECO:0000313" key="8">
    <source>
        <dbReference type="Proteomes" id="UP000823561"/>
    </source>
</evidence>
<feature type="signal peptide" evidence="5">
    <location>
        <begin position="1"/>
        <end position="24"/>
    </location>
</feature>
<dbReference type="EMBL" id="JADWDJ010000022">
    <property type="protein sequence ID" value="KAG5263122.1"/>
    <property type="molecule type" value="Genomic_DNA"/>
</dbReference>
<protein>
    <recommendedName>
        <fullName evidence="6">Ig-like domain-containing protein</fullName>
    </recommendedName>
</protein>
<sequence>MALSEVRVKALFAGLLLLWHVDEAQLSSAFTIDQVNLTLVPGPAVETGTNVRLHCHVQVSHSSEQRLVHSFSFLLNQGQVIYAKNSSDSQVEYSLTPARAANSGRYTCHVQVLEKERSSQEQRLTVSGLMTPVLTVTPHVIFEGQEVKVSCLSPNEAGSLIFHLYVNGNLIRTETKSPPGVEEVKVKLTKPGETQIHCKMNILGNYEAGVSNISNVERVTVRELEVTPTISFDPPFDAKGDFLVVDCADVKFNDIPRDARSKLELFLTKDGRVLKQEGGKEKCGLTLRTKSGDSGTYVCKAEIENLQKTVSGRALVAELFSVPEVRVTPSVVFEGDNFTVFCSVQHVADQRVNQSVISYRLFRNQRELQRGQRYMATAGSAHDGGYFCLAEAKGIGKNSTETIVKAKMLPSTPSISAEGAVILGRPFKVSCRTDRGSLPITFTLMRGQRLAEQKQVYALSALFNASAVGRKAELQEFSCHAHNEATRPRVISMPLSAPVIEPVSRAMLTLEPFGGGVTEGLDLKLTCSVPQGSPPLTFTFYHSPQGAPVSRQQQQLTQTRVPGTNRASYTVRAITRHQAGQYQCHVANVANNKSSSVIHVHVKLAAWKVALMTVCVILLVAAIGVLLLILIKRGTCSCTRTKKAGQLSVKPAKTRSNDPQRVSLVLEEQPAPNATPGMLGRSVWSERMSGSDSDSQSGEEDHSVEGQHSQVPQPLHSDMPTPTPPETGECTALMTNGTDTEYSQVQTTDADIPTQTEGASLEYAQLNHSDSEPQ</sequence>
<feature type="domain" description="Ig-like" evidence="6">
    <location>
        <begin position="488"/>
        <end position="596"/>
    </location>
</feature>
<dbReference type="CDD" id="cd00096">
    <property type="entry name" value="Ig"/>
    <property type="match status" value="1"/>
</dbReference>
<feature type="domain" description="Ig-like" evidence="6">
    <location>
        <begin position="323"/>
        <end position="404"/>
    </location>
</feature>
<proteinExistence type="predicted"/>
<dbReference type="Pfam" id="PF13895">
    <property type="entry name" value="Ig_2"/>
    <property type="match status" value="1"/>
</dbReference>
<evidence type="ECO:0000256" key="3">
    <source>
        <dbReference type="SAM" id="MobiDB-lite"/>
    </source>
</evidence>
<keyword evidence="8" id="KW-1185">Reference proteome</keyword>
<gene>
    <name evidence="7" type="ORF">AALO_G00282820</name>
</gene>
<dbReference type="GO" id="GO:0009897">
    <property type="term" value="C:external side of plasma membrane"/>
    <property type="evidence" value="ECO:0007669"/>
    <property type="project" value="TreeGrafter"/>
</dbReference>
<dbReference type="GO" id="GO:0006955">
    <property type="term" value="P:immune response"/>
    <property type="evidence" value="ECO:0007669"/>
    <property type="project" value="TreeGrafter"/>
</dbReference>
<dbReference type="SMART" id="SM00409">
    <property type="entry name" value="IG"/>
    <property type="match status" value="4"/>
</dbReference>
<dbReference type="PANTHER" id="PTHR11481">
    <property type="entry name" value="IMMUNOGLOBULIN FC RECEPTOR"/>
    <property type="match status" value="1"/>
</dbReference>
<accession>A0AAV6FPU4</accession>
<dbReference type="InterPro" id="IPR003599">
    <property type="entry name" value="Ig_sub"/>
</dbReference>
<keyword evidence="4" id="KW-1133">Transmembrane helix</keyword>
<feature type="compositionally biased region" description="Polar residues" evidence="3">
    <location>
        <begin position="733"/>
        <end position="758"/>
    </location>
</feature>
<dbReference type="Gene3D" id="2.60.40.10">
    <property type="entry name" value="Immunoglobulins"/>
    <property type="match status" value="3"/>
</dbReference>